<dbReference type="Proteomes" id="UP000265903">
    <property type="component" value="Unassembled WGS sequence"/>
</dbReference>
<dbReference type="AlphaFoldDB" id="A0A3M2R9J6"/>
<reference evidence="1 2" key="1">
    <citation type="submission" date="2018-08" db="EMBL/GenBank/DDBJ databases">
        <title>Whole Genome Sequence of the Moderate Halophilic Marine Bacterium Marinobacter litoralis Sw-45.</title>
        <authorList>
            <person name="Musa H."/>
        </authorList>
    </citation>
    <scope>NUCLEOTIDE SEQUENCE [LARGE SCALE GENOMIC DNA]</scope>
    <source>
        <strain evidence="1 2">Sw-45</strain>
    </source>
</reference>
<dbReference type="EMBL" id="QMDL01000005">
    <property type="protein sequence ID" value="RMJ01785.1"/>
    <property type="molecule type" value="Genomic_DNA"/>
</dbReference>
<protein>
    <recommendedName>
        <fullName evidence="3">PhoP regulatory network protein YrbL</fullName>
    </recommendedName>
</protein>
<dbReference type="Pfam" id="PF10707">
    <property type="entry name" value="YrbL-PhoP_reg"/>
    <property type="match status" value="1"/>
</dbReference>
<evidence type="ECO:0008006" key="3">
    <source>
        <dbReference type="Google" id="ProtNLM"/>
    </source>
</evidence>
<keyword evidence="2" id="KW-1185">Reference proteome</keyword>
<sequence length="240" mass="27369">MTGYTKATRTLPSQPDTMLDLTGQQPFAQGSNRKCYTHPLDATRCLKVIRPENITARFERQSPVKRLLGTKRLNDNDQEIRAHHQRAIQKLLEQGDDALVWAHLPKFYGSVPTSLGEANESELIRCADGSVAPTLEHLIKEQGLTAELNQGIDEFLSWLQQTKILTRNLLPHNLVVSDRFDHPRLLLIDGLGAPTIPQALDSIPGWSSRYIKRKIARFRKRLDWEQGDSGLSWEDFQRLR</sequence>
<comment type="caution">
    <text evidence="1">The sequence shown here is derived from an EMBL/GenBank/DDBJ whole genome shotgun (WGS) entry which is preliminary data.</text>
</comment>
<name>A0A3M2R9J6_9GAMM</name>
<gene>
    <name evidence="1" type="ORF">DOQ08_03064</name>
</gene>
<accession>A0A3M2R9J6</accession>
<dbReference type="InterPro" id="IPR019647">
    <property type="entry name" value="PhoP_reg_network_YrbL"/>
</dbReference>
<organism evidence="1 2">
    <name type="scientific">Marinobacter litoralis</name>
    <dbReference type="NCBI Taxonomy" id="187981"/>
    <lineage>
        <taxon>Bacteria</taxon>
        <taxon>Pseudomonadati</taxon>
        <taxon>Pseudomonadota</taxon>
        <taxon>Gammaproteobacteria</taxon>
        <taxon>Pseudomonadales</taxon>
        <taxon>Marinobacteraceae</taxon>
        <taxon>Marinobacter</taxon>
    </lineage>
</organism>
<evidence type="ECO:0000313" key="2">
    <source>
        <dbReference type="Proteomes" id="UP000265903"/>
    </source>
</evidence>
<proteinExistence type="predicted"/>
<evidence type="ECO:0000313" key="1">
    <source>
        <dbReference type="EMBL" id="RMJ01785.1"/>
    </source>
</evidence>